<keyword evidence="4" id="KW-1185">Reference proteome</keyword>
<dbReference type="SMART" id="SM00768">
    <property type="entry name" value="X8"/>
    <property type="match status" value="1"/>
</dbReference>
<dbReference type="Pfam" id="PF07983">
    <property type="entry name" value="X8"/>
    <property type="match status" value="1"/>
</dbReference>
<feature type="non-terminal residue" evidence="3">
    <location>
        <position position="1"/>
    </location>
</feature>
<dbReference type="Proteomes" id="UP000030748">
    <property type="component" value="Unassembled WGS sequence"/>
</dbReference>
<evidence type="ECO:0000259" key="2">
    <source>
        <dbReference type="SMART" id="SM00768"/>
    </source>
</evidence>
<evidence type="ECO:0000256" key="1">
    <source>
        <dbReference type="ARBA" id="ARBA00022729"/>
    </source>
</evidence>
<accession>A0A022RVH0</accession>
<dbReference type="PANTHER" id="PTHR31044">
    <property type="entry name" value="BETA-1,3 GLUCANASE"/>
    <property type="match status" value="1"/>
</dbReference>
<evidence type="ECO:0000313" key="3">
    <source>
        <dbReference type="EMBL" id="EYU44054.1"/>
    </source>
</evidence>
<dbReference type="InterPro" id="IPR044788">
    <property type="entry name" value="X8_dom_prot"/>
</dbReference>
<protein>
    <recommendedName>
        <fullName evidence="2">X8 domain-containing protein</fullName>
    </recommendedName>
</protein>
<dbReference type="AlphaFoldDB" id="A0A022RVH0"/>
<evidence type="ECO:0000313" key="4">
    <source>
        <dbReference type="Proteomes" id="UP000030748"/>
    </source>
</evidence>
<feature type="non-terminal residue" evidence="3">
    <location>
        <position position="74"/>
    </location>
</feature>
<dbReference type="Gene3D" id="1.20.58.1040">
    <property type="match status" value="1"/>
</dbReference>
<sequence length="74" mass="7960">GVAWCVAKDDADNGQVQQFLDYACSELSCEPIQPGNPCFDPPTVLAHGSYVLNAYFNQFGVCSPKIGRVVPVDP</sequence>
<proteinExistence type="predicted"/>
<dbReference type="InterPro" id="IPR012946">
    <property type="entry name" value="X8"/>
</dbReference>
<reference evidence="3 4" key="1">
    <citation type="journal article" date="2013" name="Proc. Natl. Acad. Sci. U.S.A.">
        <title>Fine-scale variation in meiotic recombination in Mimulus inferred from population shotgun sequencing.</title>
        <authorList>
            <person name="Hellsten U."/>
            <person name="Wright K.M."/>
            <person name="Jenkins J."/>
            <person name="Shu S."/>
            <person name="Yuan Y."/>
            <person name="Wessler S.R."/>
            <person name="Schmutz J."/>
            <person name="Willis J.H."/>
            <person name="Rokhsar D.S."/>
        </authorList>
    </citation>
    <scope>NUCLEOTIDE SEQUENCE [LARGE SCALE GENOMIC DNA]</scope>
    <source>
        <strain evidence="4">cv. DUN x IM62</strain>
    </source>
</reference>
<feature type="domain" description="X8" evidence="2">
    <location>
        <begin position="3"/>
        <end position="64"/>
    </location>
</feature>
<gene>
    <name evidence="3" type="ORF">MIMGU_mgv1a020356mg</name>
</gene>
<name>A0A022RVH0_ERYGU</name>
<dbReference type="GO" id="GO:0009506">
    <property type="term" value="C:plasmodesma"/>
    <property type="evidence" value="ECO:0007669"/>
    <property type="project" value="UniProtKB-ARBA"/>
</dbReference>
<keyword evidence="1" id="KW-0732">Signal</keyword>
<dbReference type="EMBL" id="KI630222">
    <property type="protein sequence ID" value="EYU44054.1"/>
    <property type="molecule type" value="Genomic_DNA"/>
</dbReference>
<dbReference type="STRING" id="4155.A0A022RVH0"/>
<dbReference type="PANTHER" id="PTHR31044:SF147">
    <property type="entry name" value="CARBOHYDRATE-BINDING X8 DOMAIN PROTEIN"/>
    <property type="match status" value="1"/>
</dbReference>
<organism evidence="3 4">
    <name type="scientific">Erythranthe guttata</name>
    <name type="common">Yellow monkey flower</name>
    <name type="synonym">Mimulus guttatus</name>
    <dbReference type="NCBI Taxonomy" id="4155"/>
    <lineage>
        <taxon>Eukaryota</taxon>
        <taxon>Viridiplantae</taxon>
        <taxon>Streptophyta</taxon>
        <taxon>Embryophyta</taxon>
        <taxon>Tracheophyta</taxon>
        <taxon>Spermatophyta</taxon>
        <taxon>Magnoliopsida</taxon>
        <taxon>eudicotyledons</taxon>
        <taxon>Gunneridae</taxon>
        <taxon>Pentapetalae</taxon>
        <taxon>asterids</taxon>
        <taxon>lamiids</taxon>
        <taxon>Lamiales</taxon>
        <taxon>Phrymaceae</taxon>
        <taxon>Erythranthe</taxon>
    </lineage>
</organism>